<reference evidence="4" key="1">
    <citation type="submission" date="2022-11" db="UniProtKB">
        <authorList>
            <consortium name="WormBaseParasite"/>
        </authorList>
    </citation>
    <scope>IDENTIFICATION</scope>
</reference>
<accession>A0A914QUX0</accession>
<evidence type="ECO:0000313" key="4">
    <source>
        <dbReference type="WBParaSite" id="PDA_v2.g3135.t1"/>
    </source>
</evidence>
<organism evidence="3 4">
    <name type="scientific">Panagrolaimus davidi</name>
    <dbReference type="NCBI Taxonomy" id="227884"/>
    <lineage>
        <taxon>Eukaryota</taxon>
        <taxon>Metazoa</taxon>
        <taxon>Ecdysozoa</taxon>
        <taxon>Nematoda</taxon>
        <taxon>Chromadorea</taxon>
        <taxon>Rhabditida</taxon>
        <taxon>Tylenchina</taxon>
        <taxon>Panagrolaimomorpha</taxon>
        <taxon>Panagrolaimoidea</taxon>
        <taxon>Panagrolaimidae</taxon>
        <taxon>Panagrolaimus</taxon>
    </lineage>
</organism>
<keyword evidence="1" id="KW-1133">Transmembrane helix</keyword>
<keyword evidence="3" id="KW-1185">Reference proteome</keyword>
<protein>
    <submittedName>
        <fullName evidence="4">Uncharacterized protein</fullName>
    </submittedName>
</protein>
<proteinExistence type="predicted"/>
<name>A0A914QUX0_9BILA</name>
<dbReference type="Proteomes" id="UP000887578">
    <property type="component" value="Unplaced"/>
</dbReference>
<keyword evidence="1" id="KW-0812">Transmembrane</keyword>
<feature type="chain" id="PRO_5037861759" evidence="2">
    <location>
        <begin position="23"/>
        <end position="100"/>
    </location>
</feature>
<dbReference type="WBParaSite" id="PDA_v2.g3135.t1">
    <property type="protein sequence ID" value="PDA_v2.g3135.t1"/>
    <property type="gene ID" value="PDA_v2.g3135"/>
</dbReference>
<evidence type="ECO:0000256" key="2">
    <source>
        <dbReference type="SAM" id="SignalP"/>
    </source>
</evidence>
<keyword evidence="1" id="KW-0472">Membrane</keyword>
<dbReference type="AlphaFoldDB" id="A0A914QUX0"/>
<keyword evidence="2" id="KW-0732">Signal</keyword>
<sequence length="100" mass="11917">MHCFSAFYVIVLIILIYVYSTAEPNEIKEAKMRMGIETVSMGNESNNILIIVVAILYIIFKLSFTAWFIWVIFLCYRYFRDLKNFRGRTFIGREPFFFDS</sequence>
<evidence type="ECO:0000313" key="3">
    <source>
        <dbReference type="Proteomes" id="UP000887578"/>
    </source>
</evidence>
<evidence type="ECO:0000256" key="1">
    <source>
        <dbReference type="SAM" id="Phobius"/>
    </source>
</evidence>
<feature type="signal peptide" evidence="2">
    <location>
        <begin position="1"/>
        <end position="22"/>
    </location>
</feature>
<feature type="transmembrane region" description="Helical" evidence="1">
    <location>
        <begin position="48"/>
        <end position="76"/>
    </location>
</feature>